<name>A0ABU7DZZ3_9TELE</name>
<evidence type="ECO:0000313" key="2">
    <source>
        <dbReference type="Proteomes" id="UP001352852"/>
    </source>
</evidence>
<proteinExistence type="predicted"/>
<protein>
    <submittedName>
        <fullName evidence="1">Uncharacterized protein</fullName>
    </submittedName>
</protein>
<organism evidence="1 2">
    <name type="scientific">Characodon lateralis</name>
    <dbReference type="NCBI Taxonomy" id="208331"/>
    <lineage>
        <taxon>Eukaryota</taxon>
        <taxon>Metazoa</taxon>
        <taxon>Chordata</taxon>
        <taxon>Craniata</taxon>
        <taxon>Vertebrata</taxon>
        <taxon>Euteleostomi</taxon>
        <taxon>Actinopterygii</taxon>
        <taxon>Neopterygii</taxon>
        <taxon>Teleostei</taxon>
        <taxon>Neoteleostei</taxon>
        <taxon>Acanthomorphata</taxon>
        <taxon>Ovalentaria</taxon>
        <taxon>Atherinomorphae</taxon>
        <taxon>Cyprinodontiformes</taxon>
        <taxon>Goodeidae</taxon>
        <taxon>Characodon</taxon>
    </lineage>
</organism>
<gene>
    <name evidence="1" type="ORF">CHARACLAT_012357</name>
</gene>
<accession>A0ABU7DZZ3</accession>
<reference evidence="1 2" key="1">
    <citation type="submission" date="2021-06" db="EMBL/GenBank/DDBJ databases">
        <authorList>
            <person name="Palmer J.M."/>
        </authorList>
    </citation>
    <scope>NUCLEOTIDE SEQUENCE [LARGE SCALE GENOMIC DNA]</scope>
    <source>
        <strain evidence="1 2">CL_MEX2019</strain>
        <tissue evidence="1">Muscle</tissue>
    </source>
</reference>
<dbReference type="EMBL" id="JAHUTJ010041841">
    <property type="protein sequence ID" value="MED6280592.1"/>
    <property type="molecule type" value="Genomic_DNA"/>
</dbReference>
<dbReference type="Proteomes" id="UP001352852">
    <property type="component" value="Unassembled WGS sequence"/>
</dbReference>
<sequence length="90" mass="10033">MTEASVYRSHALLLLVQNSGQLTESYLIHKVKKAEQRTETGVRERGLALGLQDQKKIRKNSICYKKGTETLNALLPKGKRTTAAIHSAQI</sequence>
<evidence type="ECO:0000313" key="1">
    <source>
        <dbReference type="EMBL" id="MED6280592.1"/>
    </source>
</evidence>
<comment type="caution">
    <text evidence="1">The sequence shown here is derived from an EMBL/GenBank/DDBJ whole genome shotgun (WGS) entry which is preliminary data.</text>
</comment>
<keyword evidence="2" id="KW-1185">Reference proteome</keyword>